<feature type="domain" description="Type VII secretion system protein EssD-like" evidence="3">
    <location>
        <begin position="405"/>
        <end position="473"/>
    </location>
</feature>
<evidence type="ECO:0000259" key="3">
    <source>
        <dbReference type="Pfam" id="PF13930"/>
    </source>
</evidence>
<sequence length="827" mass="92052">MPPQKTQKQASPTFSNSQISQTSSQFASRPFGIQTQSISTQQQKEDAAFAEQKMEATGLELQAKFGTITPQGQERLTLLQAKMDGLLQTRLENAATYGHNINRIAFSRPNASPPIQAKLTIGQPGDKYEQQADETATQVVQRIHQPPNQPVQRETVTEEEELQTKPVDNIQHQSSEEEELQMKPIVQRVADGGMAASPDVEAGIQRARGGGQPLADSIREPMEQAFGADFSGVRVHTDSQADQLNQSIQAKAFTTGQDVFFRQGAYQPGSRGGQELLAHELTHVVQQKGETVERSHQPQVKVAKTASQAQNLSTIQRKFVDIQSDPLPTPAEAIRKATNVPLKEQLLPGTTARRLGNYERPKSITALVDARSIREGEREKATELSVVTAMARAEQYLLQGVDLQKFYDAGHLIGDQLIAGTTNSFQYYNLAPQVSQFNTPVYSATENQIKETARSGSEVCVKVDLTYPSDYQLTIADLVKRPVISNKPKYDAIYLNTAITIPRRIPTKWHMTAWTTGTMAPTTRQHGTMSPTLGQPFGVEIQDAVVPVTQVQQVGGPSMRVNFNERQLIGVQWSPSSSVSKEDIISLLVKTFPDVGEPKQIAEKLLSENQEIIDKELARLLRVAAGEIALELLDVAGEITKMKDPSVLAPLSTDLIKKELDMAREKETKLVDAIAHLVTAKSWAEDLKITIQEARSLEPYLFTLSTVERLNEQQTAWRDQWDISFNQSAPDYQASTQMEEDKLTERFSYNTARDISDRVRNITEADDHDGGQFEMTPMFGEEEIPVKSREAVQITKNPPRYVIVTDLEQQVNMTGMMNNWIVKFSNN</sequence>
<evidence type="ECO:0000313" key="5">
    <source>
        <dbReference type="Proteomes" id="UP000661112"/>
    </source>
</evidence>
<protein>
    <submittedName>
        <fullName evidence="4">DUF4157 domain-containing protein</fullName>
    </submittedName>
</protein>
<dbReference type="Proteomes" id="UP000661112">
    <property type="component" value="Unassembled WGS sequence"/>
</dbReference>
<organism evidence="4 5">
    <name type="scientific">Anabaena azotica FACHB-119</name>
    <dbReference type="NCBI Taxonomy" id="947527"/>
    <lineage>
        <taxon>Bacteria</taxon>
        <taxon>Bacillati</taxon>
        <taxon>Cyanobacteriota</taxon>
        <taxon>Cyanophyceae</taxon>
        <taxon>Nostocales</taxon>
        <taxon>Nostocaceae</taxon>
        <taxon>Anabaena</taxon>
        <taxon>Anabaena azotica</taxon>
    </lineage>
</organism>
<dbReference type="Pfam" id="PF13699">
    <property type="entry name" value="eCIS_core"/>
    <property type="match status" value="1"/>
</dbReference>
<name>A0ABR8DFW5_9NOST</name>
<feature type="compositionally biased region" description="Low complexity" evidence="1">
    <location>
        <begin position="33"/>
        <end position="42"/>
    </location>
</feature>
<dbReference type="Gene3D" id="3.40.570.10">
    <property type="entry name" value="Extracellular Endonuclease, subunit A"/>
    <property type="match status" value="1"/>
</dbReference>
<dbReference type="InterPro" id="IPR025295">
    <property type="entry name" value="eCIS_core_dom"/>
</dbReference>
<accession>A0ABR8DFW5</accession>
<comment type="caution">
    <text evidence="4">The sequence shown here is derived from an EMBL/GenBank/DDBJ whole genome shotgun (WGS) entry which is preliminary data.</text>
</comment>
<dbReference type="InterPro" id="IPR044929">
    <property type="entry name" value="DNA/RNA_non-sp_Endonuclease_sf"/>
</dbReference>
<feature type="region of interest" description="Disordered" evidence="1">
    <location>
        <begin position="1"/>
        <end position="42"/>
    </location>
</feature>
<feature type="region of interest" description="Disordered" evidence="1">
    <location>
        <begin position="148"/>
        <end position="178"/>
    </location>
</feature>
<evidence type="ECO:0000256" key="1">
    <source>
        <dbReference type="SAM" id="MobiDB-lite"/>
    </source>
</evidence>
<feature type="compositionally biased region" description="Polar residues" evidence="1">
    <location>
        <begin position="1"/>
        <end position="27"/>
    </location>
</feature>
<proteinExistence type="predicted"/>
<reference evidence="4 5" key="1">
    <citation type="journal article" date="2020" name="ISME J.">
        <title>Comparative genomics reveals insights into cyanobacterial evolution and habitat adaptation.</title>
        <authorList>
            <person name="Chen M.Y."/>
            <person name="Teng W.K."/>
            <person name="Zhao L."/>
            <person name="Hu C.X."/>
            <person name="Zhou Y.K."/>
            <person name="Han B.P."/>
            <person name="Song L.R."/>
            <person name="Shu W.S."/>
        </authorList>
    </citation>
    <scope>NUCLEOTIDE SEQUENCE [LARGE SCALE GENOMIC DNA]</scope>
    <source>
        <strain evidence="4 5">FACHB-119</strain>
    </source>
</reference>
<keyword evidence="5" id="KW-1185">Reference proteome</keyword>
<feature type="domain" description="eCIS core" evidence="2">
    <location>
        <begin position="213"/>
        <end position="290"/>
    </location>
</feature>
<dbReference type="SUPFAM" id="SSF54060">
    <property type="entry name" value="His-Me finger endonucleases"/>
    <property type="match status" value="1"/>
</dbReference>
<evidence type="ECO:0000313" key="4">
    <source>
        <dbReference type="EMBL" id="MBD2505295.1"/>
    </source>
</evidence>
<dbReference type="RefSeq" id="WP_190479961.1">
    <property type="nucleotide sequence ID" value="NZ_JACJSG010000078.1"/>
</dbReference>
<dbReference type="InterPro" id="IPR044925">
    <property type="entry name" value="His-Me_finger_sf"/>
</dbReference>
<dbReference type="Pfam" id="PF13930">
    <property type="entry name" value="Endonuclea_NS_2"/>
    <property type="match status" value="1"/>
</dbReference>
<evidence type="ECO:0000259" key="2">
    <source>
        <dbReference type="Pfam" id="PF13699"/>
    </source>
</evidence>
<gene>
    <name evidence="4" type="ORF">H6G83_32645</name>
</gene>
<dbReference type="EMBL" id="JACJSG010000078">
    <property type="protein sequence ID" value="MBD2505295.1"/>
    <property type="molecule type" value="Genomic_DNA"/>
</dbReference>
<dbReference type="InterPro" id="IPR044927">
    <property type="entry name" value="Endonuclea_NS_2"/>
</dbReference>